<dbReference type="InterPro" id="IPR029052">
    <property type="entry name" value="Metallo-depent_PP-like"/>
</dbReference>
<name>G0P4D0_CAEBE</name>
<dbReference type="Gene3D" id="3.60.21.10">
    <property type="match status" value="1"/>
</dbReference>
<evidence type="ECO:0000313" key="1">
    <source>
        <dbReference type="EMBL" id="EGT44705.1"/>
    </source>
</evidence>
<keyword evidence="2" id="KW-1185">Reference proteome</keyword>
<dbReference type="EMBL" id="GL380061">
    <property type="protein sequence ID" value="EGT44705.1"/>
    <property type="molecule type" value="Genomic_DNA"/>
</dbReference>
<dbReference type="OrthoDB" id="5593063at2759"/>
<evidence type="ECO:0008006" key="3">
    <source>
        <dbReference type="Google" id="ProtNLM"/>
    </source>
</evidence>
<dbReference type="AlphaFoldDB" id="G0P4D0"/>
<dbReference type="HOGENOM" id="CLU_2742311_0_0_1"/>
<dbReference type="InParanoid" id="G0P4D0"/>
<dbReference type="Proteomes" id="UP000008068">
    <property type="component" value="Unassembled WGS sequence"/>
</dbReference>
<sequence length="71" mass="8149">MTVNEVWAVCRAVIEEFKKEQNLLNISVPVTIVGNIHGNYHDLYRALLSRNGRDLIEEVNNPSPRGFVQDR</sequence>
<protein>
    <recommendedName>
        <fullName evidence="3">Serine/threonine specific protein phosphatases domain-containing protein</fullName>
    </recommendedName>
</protein>
<accession>G0P4D0</accession>
<evidence type="ECO:0000313" key="2">
    <source>
        <dbReference type="Proteomes" id="UP000008068"/>
    </source>
</evidence>
<gene>
    <name evidence="1" type="ORF">CAEBREN_31782</name>
</gene>
<dbReference type="STRING" id="135651.G0P4D0"/>
<dbReference type="eggNOG" id="KOG0374">
    <property type="taxonomic scope" value="Eukaryota"/>
</dbReference>
<reference evidence="2" key="1">
    <citation type="submission" date="2011-07" db="EMBL/GenBank/DDBJ databases">
        <authorList>
            <consortium name="Caenorhabditis brenneri Sequencing and Analysis Consortium"/>
            <person name="Wilson R.K."/>
        </authorList>
    </citation>
    <scope>NUCLEOTIDE SEQUENCE [LARGE SCALE GENOMIC DNA]</scope>
    <source>
        <strain evidence="2">PB2801</strain>
    </source>
</reference>
<dbReference type="SUPFAM" id="SSF56300">
    <property type="entry name" value="Metallo-dependent phosphatases"/>
    <property type="match status" value="1"/>
</dbReference>
<organism evidence="2">
    <name type="scientific">Caenorhabditis brenneri</name>
    <name type="common">Nematode worm</name>
    <dbReference type="NCBI Taxonomy" id="135651"/>
    <lineage>
        <taxon>Eukaryota</taxon>
        <taxon>Metazoa</taxon>
        <taxon>Ecdysozoa</taxon>
        <taxon>Nematoda</taxon>
        <taxon>Chromadorea</taxon>
        <taxon>Rhabditida</taxon>
        <taxon>Rhabditina</taxon>
        <taxon>Rhabditomorpha</taxon>
        <taxon>Rhabditoidea</taxon>
        <taxon>Rhabditidae</taxon>
        <taxon>Peloderinae</taxon>
        <taxon>Caenorhabditis</taxon>
    </lineage>
</organism>
<proteinExistence type="predicted"/>